<dbReference type="PANTHER" id="PTHR47221:SF5">
    <property type="entry name" value="FIBRINOGEN C-TERMINAL DOMAIN-CONTAINING PROTEIN"/>
    <property type="match status" value="1"/>
</dbReference>
<dbReference type="Proteomes" id="UP001497497">
    <property type="component" value="Unassembled WGS sequence"/>
</dbReference>
<dbReference type="GO" id="GO:0005201">
    <property type="term" value="F:extracellular matrix structural constituent"/>
    <property type="evidence" value="ECO:0007669"/>
    <property type="project" value="TreeGrafter"/>
</dbReference>
<dbReference type="GO" id="GO:0030674">
    <property type="term" value="F:protein-macromolecule adaptor activity"/>
    <property type="evidence" value="ECO:0007669"/>
    <property type="project" value="TreeGrafter"/>
</dbReference>
<dbReference type="PANTHER" id="PTHR47221">
    <property type="entry name" value="FIBRINOGEN ALPHA CHAIN"/>
    <property type="match status" value="1"/>
</dbReference>
<dbReference type="CDD" id="cd00087">
    <property type="entry name" value="FReD"/>
    <property type="match status" value="1"/>
</dbReference>
<evidence type="ECO:0000313" key="8">
    <source>
        <dbReference type="Proteomes" id="UP001497497"/>
    </source>
</evidence>
<gene>
    <name evidence="7" type="ORF">GSLYS_00002059001</name>
</gene>
<dbReference type="PROSITE" id="PS51406">
    <property type="entry name" value="FIBRINOGEN_C_2"/>
    <property type="match status" value="1"/>
</dbReference>
<evidence type="ECO:0000313" key="7">
    <source>
        <dbReference type="EMBL" id="CAL1527889.1"/>
    </source>
</evidence>
<evidence type="ECO:0000256" key="4">
    <source>
        <dbReference type="ARBA" id="ARBA00023180"/>
    </source>
</evidence>
<protein>
    <recommendedName>
        <fullName evidence="6">Fibrinogen C-terminal domain-containing protein</fullName>
    </recommendedName>
</protein>
<evidence type="ECO:0000256" key="2">
    <source>
        <dbReference type="ARBA" id="ARBA00022525"/>
    </source>
</evidence>
<dbReference type="InterPro" id="IPR002181">
    <property type="entry name" value="Fibrinogen_a/b/g_C_dom"/>
</dbReference>
<dbReference type="GO" id="GO:0005577">
    <property type="term" value="C:fibrinogen complex"/>
    <property type="evidence" value="ECO:0007669"/>
    <property type="project" value="TreeGrafter"/>
</dbReference>
<keyword evidence="8" id="KW-1185">Reference proteome</keyword>
<dbReference type="Pfam" id="PF00147">
    <property type="entry name" value="Fibrinogen_C"/>
    <property type="match status" value="1"/>
</dbReference>
<dbReference type="EMBL" id="CAXITT010000024">
    <property type="protein sequence ID" value="CAL1527889.1"/>
    <property type="molecule type" value="Genomic_DNA"/>
</dbReference>
<feature type="signal peptide" evidence="5">
    <location>
        <begin position="1"/>
        <end position="20"/>
    </location>
</feature>
<dbReference type="SUPFAM" id="SSF56496">
    <property type="entry name" value="Fibrinogen C-terminal domain-like"/>
    <property type="match status" value="1"/>
</dbReference>
<dbReference type="SMART" id="SM00186">
    <property type="entry name" value="FBG"/>
    <property type="match status" value="1"/>
</dbReference>
<evidence type="ECO:0000256" key="1">
    <source>
        <dbReference type="ARBA" id="ARBA00004613"/>
    </source>
</evidence>
<comment type="caution">
    <text evidence="7">The sequence shown here is derived from an EMBL/GenBank/DDBJ whole genome shotgun (WGS) entry which is preliminary data.</text>
</comment>
<dbReference type="InterPro" id="IPR014716">
    <property type="entry name" value="Fibrinogen_a/b/g_C_1"/>
</dbReference>
<dbReference type="AlphaFoldDB" id="A0AAV2H5W4"/>
<proteinExistence type="predicted"/>
<dbReference type="InterPro" id="IPR037579">
    <property type="entry name" value="FIB_ANG-like"/>
</dbReference>
<feature type="domain" description="Fibrinogen C-terminal" evidence="6">
    <location>
        <begin position="174"/>
        <end position="401"/>
    </location>
</feature>
<sequence>MKIGVRKILELIFVVSICVGLSIETETAGESKEDTTAKTGKSRKKRRGCKCVSRYMAEVDKLIDTKLKEFKDVYLVPTLNDKKDTEAQRMRDALLRLSGDVAETKNALRTVTTNMESMLEDLNSTQKDYTKLSRQLTRISGAVANLTKYVDDMGERLTGRPDEFNEITTKETSTVPKPMPTQCQDVFEQGGLKFRGDYYIMIKPAGVTHAFKALCKMVNNSGWTVIQKRQDGSVDFFRTWDEFRHGFGSLESEFWLGNDNIHYITSQEDTMLRIEMEEWSGKKYYAVYNYFRVDGLKHNYKLHISGYHGNAGDSMTSPWENHDGMPFSTKDQDNDARYYDSCAEHYKGGWWFNNCFEAHLNGKYYHKGFHKHYFQRDGIQWNTIHMYSSLKAVQMMVKPAENPRSPASNELTSNI</sequence>
<comment type="subcellular location">
    <subcellularLocation>
        <location evidence="1">Secreted</location>
    </subcellularLocation>
</comment>
<keyword evidence="2" id="KW-0964">Secreted</keyword>
<organism evidence="7 8">
    <name type="scientific">Lymnaea stagnalis</name>
    <name type="common">Great pond snail</name>
    <name type="synonym">Helix stagnalis</name>
    <dbReference type="NCBI Taxonomy" id="6523"/>
    <lineage>
        <taxon>Eukaryota</taxon>
        <taxon>Metazoa</taxon>
        <taxon>Spiralia</taxon>
        <taxon>Lophotrochozoa</taxon>
        <taxon>Mollusca</taxon>
        <taxon>Gastropoda</taxon>
        <taxon>Heterobranchia</taxon>
        <taxon>Euthyneura</taxon>
        <taxon>Panpulmonata</taxon>
        <taxon>Hygrophila</taxon>
        <taxon>Lymnaeoidea</taxon>
        <taxon>Lymnaeidae</taxon>
        <taxon>Lymnaea</taxon>
    </lineage>
</organism>
<dbReference type="Gene3D" id="3.90.215.10">
    <property type="entry name" value="Gamma Fibrinogen, chain A, domain 1"/>
    <property type="match status" value="1"/>
</dbReference>
<feature type="chain" id="PRO_5043763389" description="Fibrinogen C-terminal domain-containing protein" evidence="5">
    <location>
        <begin position="21"/>
        <end position="415"/>
    </location>
</feature>
<reference evidence="7 8" key="1">
    <citation type="submission" date="2024-04" db="EMBL/GenBank/DDBJ databases">
        <authorList>
            <consortium name="Genoscope - CEA"/>
            <person name="William W."/>
        </authorList>
    </citation>
    <scope>NUCLEOTIDE SEQUENCE [LARGE SCALE GENOMIC DNA]</scope>
</reference>
<dbReference type="InterPro" id="IPR020837">
    <property type="entry name" value="Fibrinogen_CS"/>
</dbReference>
<keyword evidence="4" id="KW-0325">Glycoprotein</keyword>
<keyword evidence="3" id="KW-1015">Disulfide bond</keyword>
<evidence type="ECO:0000256" key="5">
    <source>
        <dbReference type="SAM" id="SignalP"/>
    </source>
</evidence>
<accession>A0AAV2H5W4</accession>
<dbReference type="GO" id="GO:0034116">
    <property type="term" value="P:positive regulation of heterotypic cell-cell adhesion"/>
    <property type="evidence" value="ECO:0007669"/>
    <property type="project" value="TreeGrafter"/>
</dbReference>
<dbReference type="Gene3D" id="1.20.1480.30">
    <property type="entry name" value="Designed four-helix bundle protein"/>
    <property type="match status" value="1"/>
</dbReference>
<dbReference type="PROSITE" id="PS00514">
    <property type="entry name" value="FIBRINOGEN_C_1"/>
    <property type="match status" value="1"/>
</dbReference>
<keyword evidence="5" id="KW-0732">Signal</keyword>
<name>A0AAV2H5W4_LYMST</name>
<evidence type="ECO:0000256" key="3">
    <source>
        <dbReference type="ARBA" id="ARBA00023157"/>
    </source>
</evidence>
<dbReference type="InterPro" id="IPR036056">
    <property type="entry name" value="Fibrinogen-like_C"/>
</dbReference>
<evidence type="ECO:0000259" key="6">
    <source>
        <dbReference type="PROSITE" id="PS51406"/>
    </source>
</evidence>